<dbReference type="OrthoDB" id="665395at2759"/>
<comment type="cofactor">
    <cofactor evidence="1">
        <name>a divalent metal cation</name>
        <dbReference type="ChEBI" id="CHEBI:60240"/>
    </cofactor>
</comment>
<dbReference type="InterPro" id="IPR058353">
    <property type="entry name" value="DUF8040"/>
</dbReference>
<feature type="domain" description="DDE Tnp4" evidence="9">
    <location>
        <begin position="170"/>
        <end position="313"/>
    </location>
</feature>
<organism evidence="11 12">
    <name type="scientific">Cinnamomum micranthum f. kanehirae</name>
    <dbReference type="NCBI Taxonomy" id="337451"/>
    <lineage>
        <taxon>Eukaryota</taxon>
        <taxon>Viridiplantae</taxon>
        <taxon>Streptophyta</taxon>
        <taxon>Embryophyta</taxon>
        <taxon>Tracheophyta</taxon>
        <taxon>Spermatophyta</taxon>
        <taxon>Magnoliopsida</taxon>
        <taxon>Magnoliidae</taxon>
        <taxon>Laurales</taxon>
        <taxon>Lauraceae</taxon>
        <taxon>Cinnamomum</taxon>
    </lineage>
</organism>
<evidence type="ECO:0000256" key="2">
    <source>
        <dbReference type="ARBA" id="ARBA00004123"/>
    </source>
</evidence>
<evidence type="ECO:0000256" key="1">
    <source>
        <dbReference type="ARBA" id="ARBA00001968"/>
    </source>
</evidence>
<reference evidence="11 12" key="1">
    <citation type="journal article" date="2019" name="Nat. Plants">
        <title>Stout camphor tree genome fills gaps in understanding of flowering plant genome evolution.</title>
        <authorList>
            <person name="Chaw S.M."/>
            <person name="Liu Y.C."/>
            <person name="Wu Y.W."/>
            <person name="Wang H.Y."/>
            <person name="Lin C.I."/>
            <person name="Wu C.S."/>
            <person name="Ke H.M."/>
            <person name="Chang L.Y."/>
            <person name="Hsu C.Y."/>
            <person name="Yang H.T."/>
            <person name="Sudianto E."/>
            <person name="Hsu M.H."/>
            <person name="Wu K.P."/>
            <person name="Wang L.N."/>
            <person name="Leebens-Mack J.H."/>
            <person name="Tsai I.J."/>
        </authorList>
    </citation>
    <scope>NUCLEOTIDE SEQUENCE [LARGE SCALE GENOMIC DNA]</scope>
    <source>
        <strain evidence="12">cv. Chaw 1501</strain>
        <tissue evidence="11">Young leaves</tissue>
    </source>
</reference>
<dbReference type="Proteomes" id="UP000283530">
    <property type="component" value="Unassembled WGS sequence"/>
</dbReference>
<proteinExistence type="inferred from homology"/>
<comment type="caution">
    <text evidence="11">The sequence shown here is derived from an EMBL/GenBank/DDBJ whole genome shotgun (WGS) entry which is preliminary data.</text>
</comment>
<dbReference type="GO" id="GO:0016787">
    <property type="term" value="F:hydrolase activity"/>
    <property type="evidence" value="ECO:0007669"/>
    <property type="project" value="UniProtKB-KW"/>
</dbReference>
<gene>
    <name evidence="11" type="ORF">CKAN_00882800</name>
</gene>
<dbReference type="STRING" id="337451.A0A3S3NI73"/>
<dbReference type="PANTHER" id="PTHR22930:SF259">
    <property type="entry name" value="OS08G0106900 PROTEIN"/>
    <property type="match status" value="1"/>
</dbReference>
<dbReference type="GO" id="GO:0046872">
    <property type="term" value="F:metal ion binding"/>
    <property type="evidence" value="ECO:0007669"/>
    <property type="project" value="UniProtKB-KW"/>
</dbReference>
<comment type="similarity">
    <text evidence="3">Belongs to the HARBI1 family.</text>
</comment>
<feature type="region of interest" description="Disordered" evidence="8">
    <location>
        <begin position="315"/>
        <end position="338"/>
    </location>
</feature>
<dbReference type="GO" id="GO:0004518">
    <property type="term" value="F:nuclease activity"/>
    <property type="evidence" value="ECO:0007669"/>
    <property type="project" value="UniProtKB-KW"/>
</dbReference>
<keyword evidence="5" id="KW-0479">Metal-binding</keyword>
<accession>A0A3S3NI73</accession>
<sequence>MSNDDINARRREQVELNMLTVAAVAGWYIDTYLDKKSCRDSALSGAAYVNELLIGHLERFRQVCRMERPIFMKLCNVIRSKNLLCDTRDITLEEQLIMFLFTIGHNAVNRQVQERFQHSGETISRHFNGVLQAILSLSTQYIRDPSINVPIEIANDTRFYPFFKDCIGAIDGTHIPVFVESHKQAPYRNRHGLLSQNIMAACTFDLKFIHIQAGWEGSASDAIVLRAAEKDGFKVPRGKYYLVDAGYGNTPNYIAPYRGVRYHLREFARGSIGPQDAKELFNLRHSSLRNAIERVFGVIKNRFPILKNTSSHSFDTVTDEDINEPDDDYNTDERRREGNRMREAIANAMCDEYSIHTRRLRDRHGH</sequence>
<dbReference type="GO" id="GO:0005634">
    <property type="term" value="C:nucleus"/>
    <property type="evidence" value="ECO:0007669"/>
    <property type="project" value="UniProtKB-SubCell"/>
</dbReference>
<evidence type="ECO:0000256" key="8">
    <source>
        <dbReference type="SAM" id="MobiDB-lite"/>
    </source>
</evidence>
<comment type="subcellular location">
    <subcellularLocation>
        <location evidence="2">Nucleus</location>
    </subcellularLocation>
</comment>
<evidence type="ECO:0000259" key="10">
    <source>
        <dbReference type="Pfam" id="PF26138"/>
    </source>
</evidence>
<evidence type="ECO:0000256" key="6">
    <source>
        <dbReference type="ARBA" id="ARBA00022801"/>
    </source>
</evidence>
<feature type="compositionally biased region" description="Acidic residues" evidence="8">
    <location>
        <begin position="317"/>
        <end position="330"/>
    </location>
</feature>
<feature type="domain" description="DUF8040" evidence="10">
    <location>
        <begin position="41"/>
        <end position="135"/>
    </location>
</feature>
<dbReference type="InterPro" id="IPR027806">
    <property type="entry name" value="HARBI1_dom"/>
</dbReference>
<keyword evidence="6" id="KW-0378">Hydrolase</keyword>
<dbReference type="AlphaFoldDB" id="A0A3S3NI73"/>
<dbReference type="Pfam" id="PF26138">
    <property type="entry name" value="DUF8040"/>
    <property type="match status" value="1"/>
</dbReference>
<dbReference type="InterPro" id="IPR045249">
    <property type="entry name" value="HARBI1-like"/>
</dbReference>
<dbReference type="EMBL" id="QPKB01000003">
    <property type="protein sequence ID" value="RWR80201.1"/>
    <property type="molecule type" value="Genomic_DNA"/>
</dbReference>
<evidence type="ECO:0000256" key="3">
    <source>
        <dbReference type="ARBA" id="ARBA00006958"/>
    </source>
</evidence>
<keyword evidence="4" id="KW-0540">Nuclease</keyword>
<protein>
    <submittedName>
        <fullName evidence="11">Putative nuclease HARBI1</fullName>
    </submittedName>
</protein>
<dbReference type="Pfam" id="PF13359">
    <property type="entry name" value="DDE_Tnp_4"/>
    <property type="match status" value="1"/>
</dbReference>
<evidence type="ECO:0000256" key="5">
    <source>
        <dbReference type="ARBA" id="ARBA00022723"/>
    </source>
</evidence>
<evidence type="ECO:0000259" key="9">
    <source>
        <dbReference type="Pfam" id="PF13359"/>
    </source>
</evidence>
<evidence type="ECO:0000313" key="12">
    <source>
        <dbReference type="Proteomes" id="UP000283530"/>
    </source>
</evidence>
<keyword evidence="12" id="KW-1185">Reference proteome</keyword>
<name>A0A3S3NI73_9MAGN</name>
<evidence type="ECO:0000256" key="7">
    <source>
        <dbReference type="ARBA" id="ARBA00023242"/>
    </source>
</evidence>
<evidence type="ECO:0000256" key="4">
    <source>
        <dbReference type="ARBA" id="ARBA00022722"/>
    </source>
</evidence>
<dbReference type="PANTHER" id="PTHR22930">
    <property type="match status" value="1"/>
</dbReference>
<keyword evidence="7" id="KW-0539">Nucleus</keyword>
<evidence type="ECO:0000313" key="11">
    <source>
        <dbReference type="EMBL" id="RWR80201.1"/>
    </source>
</evidence>